<protein>
    <submittedName>
        <fullName evidence="1">Uncharacterized protein</fullName>
    </submittedName>
</protein>
<evidence type="ECO:0000313" key="1">
    <source>
        <dbReference type="EMBL" id="KAI4342195.1"/>
    </source>
</evidence>
<dbReference type="EMBL" id="CM042886">
    <property type="protein sequence ID" value="KAI4342195.1"/>
    <property type="molecule type" value="Genomic_DNA"/>
</dbReference>
<accession>A0ACB9P0S3</accession>
<dbReference type="Proteomes" id="UP001057402">
    <property type="component" value="Chromosome 7"/>
</dbReference>
<comment type="caution">
    <text evidence="1">The sequence shown here is derived from an EMBL/GenBank/DDBJ whole genome shotgun (WGS) entry which is preliminary data.</text>
</comment>
<name>A0ACB9P0S3_9MYRT</name>
<evidence type="ECO:0000313" key="2">
    <source>
        <dbReference type="Proteomes" id="UP001057402"/>
    </source>
</evidence>
<reference evidence="2" key="1">
    <citation type="journal article" date="2023" name="Front. Plant Sci.">
        <title>Chromosomal-level genome assembly of Melastoma candidum provides insights into trichome evolution.</title>
        <authorList>
            <person name="Zhong Y."/>
            <person name="Wu W."/>
            <person name="Sun C."/>
            <person name="Zou P."/>
            <person name="Liu Y."/>
            <person name="Dai S."/>
            <person name="Zhou R."/>
        </authorList>
    </citation>
    <scope>NUCLEOTIDE SEQUENCE [LARGE SCALE GENOMIC DNA]</scope>
</reference>
<keyword evidence="2" id="KW-1185">Reference proteome</keyword>
<organism evidence="1 2">
    <name type="scientific">Melastoma candidum</name>
    <dbReference type="NCBI Taxonomy" id="119954"/>
    <lineage>
        <taxon>Eukaryota</taxon>
        <taxon>Viridiplantae</taxon>
        <taxon>Streptophyta</taxon>
        <taxon>Embryophyta</taxon>
        <taxon>Tracheophyta</taxon>
        <taxon>Spermatophyta</taxon>
        <taxon>Magnoliopsida</taxon>
        <taxon>eudicotyledons</taxon>
        <taxon>Gunneridae</taxon>
        <taxon>Pentapetalae</taxon>
        <taxon>rosids</taxon>
        <taxon>malvids</taxon>
        <taxon>Myrtales</taxon>
        <taxon>Melastomataceae</taxon>
        <taxon>Melastomatoideae</taxon>
        <taxon>Melastomateae</taxon>
        <taxon>Melastoma</taxon>
    </lineage>
</organism>
<gene>
    <name evidence="1" type="ORF">MLD38_026846</name>
</gene>
<sequence>MAAVLPPASSASSFVILSLLAALSFPLVSPCDRCVHRSKASYFSIPSPLSSGACGYGGLALGFNGGNVAAGIPSLYKNGAGCGACFQVRCNAAGICSKHGKTVILTDLNKDNGTDFVLSGRAFAGMANPGMSRQLLQLSIVDVEYKRVPCEYKGLNLAIRVEESSQKPHYLAVKVLYQGGQTEIVAIDIAPVNSSRWGYMRRNHGAVWDTSRVPEGGLQFRFLVTSGYDGAMKWARSVLPAEWRNGEVYDSGIQIEEIAEEGCSPCDEGGTW</sequence>
<proteinExistence type="predicted"/>